<evidence type="ECO:0000313" key="1">
    <source>
        <dbReference type="EMBL" id="MBX63292.1"/>
    </source>
</evidence>
<reference evidence="1" key="1">
    <citation type="submission" date="2018-02" db="EMBL/GenBank/DDBJ databases">
        <title>Rhizophora mucronata_Transcriptome.</title>
        <authorList>
            <person name="Meera S.P."/>
            <person name="Sreeshan A."/>
            <person name="Augustine A."/>
        </authorList>
    </citation>
    <scope>NUCLEOTIDE SEQUENCE</scope>
    <source>
        <tissue evidence="1">Leaf</tissue>
    </source>
</reference>
<accession>A0A2P2Q8H6</accession>
<dbReference type="EMBL" id="GGEC01082808">
    <property type="protein sequence ID" value="MBX63292.1"/>
    <property type="molecule type" value="Transcribed_RNA"/>
</dbReference>
<protein>
    <submittedName>
        <fullName evidence="1">Uncharacterized protein</fullName>
    </submittedName>
</protein>
<dbReference type="AlphaFoldDB" id="A0A2P2Q8H6"/>
<name>A0A2P2Q8H6_RHIMU</name>
<sequence length="55" mass="6333">MHNTEVLWNHTLEGATIFLDPKSFANFVRVPTFNSQQFPPSTLGITQNDDQIERE</sequence>
<organism evidence="1">
    <name type="scientific">Rhizophora mucronata</name>
    <name type="common">Asiatic mangrove</name>
    <dbReference type="NCBI Taxonomy" id="61149"/>
    <lineage>
        <taxon>Eukaryota</taxon>
        <taxon>Viridiplantae</taxon>
        <taxon>Streptophyta</taxon>
        <taxon>Embryophyta</taxon>
        <taxon>Tracheophyta</taxon>
        <taxon>Spermatophyta</taxon>
        <taxon>Magnoliopsida</taxon>
        <taxon>eudicotyledons</taxon>
        <taxon>Gunneridae</taxon>
        <taxon>Pentapetalae</taxon>
        <taxon>rosids</taxon>
        <taxon>fabids</taxon>
        <taxon>Malpighiales</taxon>
        <taxon>Rhizophoraceae</taxon>
        <taxon>Rhizophora</taxon>
    </lineage>
</organism>
<proteinExistence type="predicted"/>